<proteinExistence type="predicted"/>
<evidence type="ECO:0000313" key="1">
    <source>
        <dbReference type="Ensembl" id="ENSMMUP00000070720.1"/>
    </source>
</evidence>
<evidence type="ECO:0000313" key="2">
    <source>
        <dbReference type="Proteomes" id="UP000006718"/>
    </source>
</evidence>
<dbReference type="InParanoid" id="A0A5F7ZYL1"/>
<dbReference type="VEuPathDB" id="HostDB:ENSMMUG00000061897"/>
<reference evidence="2" key="1">
    <citation type="journal article" date="2007" name="Science">
        <title>Evolutionary and biomedical insights from the rhesus macaque genome.</title>
        <authorList>
            <person name="Gibbs R.A."/>
            <person name="Rogers J."/>
            <person name="Katze M.G."/>
            <person name="Bumgarner R."/>
            <person name="Weinstock G.M."/>
            <person name="Mardis E.R."/>
            <person name="Remington K.A."/>
            <person name="Strausberg R.L."/>
            <person name="Venter J.C."/>
            <person name="Wilson R.K."/>
            <person name="Batzer M.A."/>
            <person name="Bustamante C.D."/>
            <person name="Eichler E.E."/>
            <person name="Hahn M.W."/>
            <person name="Hardison R.C."/>
            <person name="Makova K.D."/>
            <person name="Miller W."/>
            <person name="Milosavljevic A."/>
            <person name="Palermo R.E."/>
            <person name="Siepel A."/>
            <person name="Sikela J.M."/>
            <person name="Attaway T."/>
            <person name="Bell S."/>
            <person name="Bernard K.E."/>
            <person name="Buhay C.J."/>
            <person name="Chandrabose M.N."/>
            <person name="Dao M."/>
            <person name="Davis C."/>
            <person name="Delehaunty K.D."/>
            <person name="Ding Y."/>
            <person name="Dinh H.H."/>
            <person name="Dugan-Rocha S."/>
            <person name="Fulton L.A."/>
            <person name="Gabisi R.A."/>
            <person name="Garner T.T."/>
            <person name="Godfrey J."/>
            <person name="Hawes A.C."/>
            <person name="Hernandez J."/>
            <person name="Hines S."/>
            <person name="Holder M."/>
            <person name="Hume J."/>
            <person name="Jhangiani S.N."/>
            <person name="Joshi V."/>
            <person name="Khan Z.M."/>
            <person name="Kirkness E.F."/>
            <person name="Cree A."/>
            <person name="Fowler R.G."/>
            <person name="Lee S."/>
            <person name="Lewis L.R."/>
            <person name="Li Z."/>
            <person name="Liu Y.-S."/>
            <person name="Moore S.M."/>
            <person name="Muzny D."/>
            <person name="Nazareth L.V."/>
            <person name="Ngo D.N."/>
            <person name="Okwuonu G.O."/>
            <person name="Pai G."/>
            <person name="Parker D."/>
            <person name="Paul H.A."/>
            <person name="Pfannkoch C."/>
            <person name="Pohl C.S."/>
            <person name="Rogers Y.-H.C."/>
            <person name="Ruiz S.J."/>
            <person name="Sabo A."/>
            <person name="Santibanez J."/>
            <person name="Schneider B.W."/>
            <person name="Smith S.M."/>
            <person name="Sodergren E."/>
            <person name="Svatek A.F."/>
            <person name="Utterback T.R."/>
            <person name="Vattathil S."/>
            <person name="Warren W."/>
            <person name="White C.S."/>
            <person name="Chinwalla A.T."/>
            <person name="Feng Y."/>
            <person name="Halpern A.L."/>
            <person name="Hillier L.W."/>
            <person name="Huang X."/>
            <person name="Minx P."/>
            <person name="Nelson J.O."/>
            <person name="Pepin K.H."/>
            <person name="Qin X."/>
            <person name="Sutton G.G."/>
            <person name="Venter E."/>
            <person name="Walenz B.P."/>
            <person name="Wallis J.W."/>
            <person name="Worley K.C."/>
            <person name="Yang S.-P."/>
            <person name="Jones S.M."/>
            <person name="Marra M.A."/>
            <person name="Rocchi M."/>
            <person name="Schein J.E."/>
            <person name="Baertsch R."/>
            <person name="Clarke L."/>
            <person name="Csuros M."/>
            <person name="Glasscock J."/>
            <person name="Harris R.A."/>
            <person name="Havlak P."/>
            <person name="Jackson A.R."/>
            <person name="Jiang H."/>
            <person name="Liu Y."/>
            <person name="Messina D.N."/>
            <person name="Shen Y."/>
            <person name="Song H.X.-Z."/>
            <person name="Wylie T."/>
            <person name="Zhang L."/>
            <person name="Birney E."/>
            <person name="Han K."/>
            <person name="Konkel M.K."/>
            <person name="Lee J."/>
            <person name="Smit A.F.A."/>
            <person name="Ullmer B."/>
            <person name="Wang H."/>
            <person name="Xing J."/>
            <person name="Burhans R."/>
            <person name="Cheng Z."/>
            <person name="Karro J.E."/>
            <person name="Ma J."/>
            <person name="Raney B."/>
            <person name="She X."/>
            <person name="Cox M.J."/>
            <person name="Demuth J.P."/>
            <person name="Dumas L.J."/>
            <person name="Han S.-G."/>
            <person name="Hopkins J."/>
            <person name="Karimpour-Fard A."/>
            <person name="Kim Y.H."/>
            <person name="Pollack J.R."/>
            <person name="Vinar T."/>
            <person name="Addo-Quaye C."/>
            <person name="Degenhardt J."/>
            <person name="Denby A."/>
            <person name="Hubisz M.J."/>
            <person name="Indap A."/>
            <person name="Kosiol C."/>
            <person name="Lahn B.T."/>
            <person name="Lawson H.A."/>
            <person name="Marklein A."/>
            <person name="Nielsen R."/>
            <person name="Vallender E.J."/>
            <person name="Clark A.G."/>
            <person name="Ferguson B."/>
            <person name="Hernandez R.D."/>
            <person name="Hirani K."/>
            <person name="Kehrer-Sawatzki H."/>
            <person name="Kolb J."/>
            <person name="Patil S."/>
            <person name="Pu L.-L."/>
            <person name="Ren Y."/>
            <person name="Smith D.G."/>
            <person name="Wheeler D.A."/>
            <person name="Schenck I."/>
            <person name="Ball E.V."/>
            <person name="Chen R."/>
            <person name="Cooper D.N."/>
            <person name="Giardine B."/>
            <person name="Hsu F."/>
            <person name="Kent W.J."/>
            <person name="Lesk A."/>
            <person name="Nelson D.L."/>
            <person name="O'brien W.E."/>
            <person name="Pruefer K."/>
            <person name="Stenson P.D."/>
            <person name="Wallace J.C."/>
            <person name="Ke H."/>
            <person name="Liu X.-M."/>
            <person name="Wang P."/>
            <person name="Xiang A.P."/>
            <person name="Yang F."/>
            <person name="Barber G.P."/>
            <person name="Haussler D."/>
            <person name="Karolchik D."/>
            <person name="Kern A.D."/>
            <person name="Kuhn R.M."/>
            <person name="Smith K.E."/>
            <person name="Zwieg A.S."/>
        </authorList>
    </citation>
    <scope>NUCLEOTIDE SEQUENCE [LARGE SCALE GENOMIC DNA]</scope>
    <source>
        <strain evidence="2">17573</strain>
    </source>
</reference>
<reference evidence="1" key="4">
    <citation type="submission" date="2025-09" db="UniProtKB">
        <authorList>
            <consortium name="Ensembl"/>
        </authorList>
    </citation>
    <scope>IDENTIFICATION</scope>
    <source>
        <strain evidence="1">17573</strain>
    </source>
</reference>
<organism evidence="1 2">
    <name type="scientific">Macaca mulatta</name>
    <name type="common">Rhesus macaque</name>
    <dbReference type="NCBI Taxonomy" id="9544"/>
    <lineage>
        <taxon>Eukaryota</taxon>
        <taxon>Metazoa</taxon>
        <taxon>Chordata</taxon>
        <taxon>Craniata</taxon>
        <taxon>Vertebrata</taxon>
        <taxon>Euteleostomi</taxon>
        <taxon>Mammalia</taxon>
        <taxon>Eutheria</taxon>
        <taxon>Euarchontoglires</taxon>
        <taxon>Primates</taxon>
        <taxon>Haplorrhini</taxon>
        <taxon>Catarrhini</taxon>
        <taxon>Cercopithecidae</taxon>
        <taxon>Cercopithecinae</taxon>
        <taxon>Macaca</taxon>
    </lineage>
</organism>
<dbReference type="Bgee" id="ENSMMUG00000061897">
    <property type="expression patterns" value="Expressed in skeletal muscle tissue and 13 other cell types or tissues"/>
</dbReference>
<sequence>QRIQTPLKEFLRPAQILSRLLKLLWLDYLGNRYMLNNTWLGTVTHHRMLSGIYKSFLKALKSD</sequence>
<dbReference type="Proteomes" id="UP000006718">
    <property type="component" value="Chromosome X"/>
</dbReference>
<protein>
    <submittedName>
        <fullName evidence="1">Uncharacterized protein</fullName>
    </submittedName>
</protein>
<keyword evidence="2" id="KW-1185">Reference proteome</keyword>
<reference evidence="1" key="2">
    <citation type="submission" date="2019-01" db="EMBL/GenBank/DDBJ databases">
        <authorList>
            <person name="Graves T."/>
            <person name="Eichler E.E."/>
            <person name="Wilson R.K."/>
        </authorList>
    </citation>
    <scope>NUCLEOTIDE SEQUENCE [LARGE SCALE GENOMIC DNA]</scope>
    <source>
        <strain evidence="1">17573</strain>
    </source>
</reference>
<dbReference type="Ensembl" id="ENSMMUT00000103994.1">
    <property type="protein sequence ID" value="ENSMMUP00000070720.1"/>
    <property type="gene ID" value="ENSMMUG00000061897.1"/>
</dbReference>
<reference evidence="1" key="3">
    <citation type="submission" date="2025-08" db="UniProtKB">
        <authorList>
            <consortium name="Ensembl"/>
        </authorList>
    </citation>
    <scope>IDENTIFICATION</scope>
    <source>
        <strain evidence="1">17573</strain>
    </source>
</reference>
<accession>A0A5F7ZYL1</accession>
<dbReference type="AlphaFoldDB" id="A0A5F7ZYL1"/>
<name>A0A5F7ZYL1_MACMU</name>